<keyword evidence="3" id="KW-1185">Reference proteome</keyword>
<feature type="transmembrane region" description="Helical" evidence="1">
    <location>
        <begin position="259"/>
        <end position="279"/>
    </location>
</feature>
<keyword evidence="1" id="KW-0472">Membrane</keyword>
<protein>
    <submittedName>
        <fullName evidence="2">Uncharacterized protein</fullName>
    </submittedName>
</protein>
<feature type="transmembrane region" description="Helical" evidence="1">
    <location>
        <begin position="32"/>
        <end position="49"/>
    </location>
</feature>
<keyword evidence="1" id="KW-0812">Transmembrane</keyword>
<evidence type="ECO:0000313" key="2">
    <source>
        <dbReference type="EMBL" id="KZT08019.1"/>
    </source>
</evidence>
<feature type="transmembrane region" description="Helical" evidence="1">
    <location>
        <begin position="144"/>
        <end position="169"/>
    </location>
</feature>
<keyword evidence="1" id="KW-1133">Transmembrane helix</keyword>
<accession>A0A165EZ42</accession>
<feature type="transmembrane region" description="Helical" evidence="1">
    <location>
        <begin position="224"/>
        <end position="247"/>
    </location>
</feature>
<feature type="transmembrane region" description="Helical" evidence="1">
    <location>
        <begin position="114"/>
        <end position="132"/>
    </location>
</feature>
<dbReference type="EMBL" id="KV427617">
    <property type="protein sequence ID" value="KZT08019.1"/>
    <property type="molecule type" value="Genomic_DNA"/>
</dbReference>
<reference evidence="2 3" key="1">
    <citation type="journal article" date="2016" name="Mol. Biol. Evol.">
        <title>Comparative Genomics of Early-Diverging Mushroom-Forming Fungi Provides Insights into the Origins of Lignocellulose Decay Capabilities.</title>
        <authorList>
            <person name="Nagy L.G."/>
            <person name="Riley R."/>
            <person name="Tritt A."/>
            <person name="Adam C."/>
            <person name="Daum C."/>
            <person name="Floudas D."/>
            <person name="Sun H."/>
            <person name="Yadav J.S."/>
            <person name="Pangilinan J."/>
            <person name="Larsson K.H."/>
            <person name="Matsuura K."/>
            <person name="Barry K."/>
            <person name="Labutti K."/>
            <person name="Kuo R."/>
            <person name="Ohm R.A."/>
            <person name="Bhattacharya S.S."/>
            <person name="Shirouzu T."/>
            <person name="Yoshinaga Y."/>
            <person name="Martin F.M."/>
            <person name="Grigoriev I.V."/>
            <person name="Hibbett D.S."/>
        </authorList>
    </citation>
    <scope>NUCLEOTIDE SEQUENCE [LARGE SCALE GENOMIC DNA]</scope>
    <source>
        <strain evidence="2 3">93-53</strain>
    </source>
</reference>
<dbReference type="OrthoDB" id="2641762at2759"/>
<feature type="transmembrane region" description="Helical" evidence="1">
    <location>
        <begin position="61"/>
        <end position="80"/>
    </location>
</feature>
<evidence type="ECO:0000313" key="3">
    <source>
        <dbReference type="Proteomes" id="UP000076871"/>
    </source>
</evidence>
<dbReference type="AlphaFoldDB" id="A0A165EZ42"/>
<dbReference type="RefSeq" id="XP_040765759.1">
    <property type="nucleotide sequence ID" value="XM_040906335.1"/>
</dbReference>
<dbReference type="GeneID" id="63823364"/>
<dbReference type="Proteomes" id="UP000076871">
    <property type="component" value="Unassembled WGS sequence"/>
</dbReference>
<gene>
    <name evidence="2" type="ORF">LAESUDRAFT_698085</name>
</gene>
<evidence type="ECO:0000256" key="1">
    <source>
        <dbReference type="SAM" id="Phobius"/>
    </source>
</evidence>
<name>A0A165EZ42_9APHY</name>
<feature type="transmembrane region" description="Helical" evidence="1">
    <location>
        <begin position="184"/>
        <end position="203"/>
    </location>
</feature>
<proteinExistence type="predicted"/>
<dbReference type="STRING" id="1314785.A0A165EZ42"/>
<organism evidence="2 3">
    <name type="scientific">Laetiporus sulphureus 93-53</name>
    <dbReference type="NCBI Taxonomy" id="1314785"/>
    <lineage>
        <taxon>Eukaryota</taxon>
        <taxon>Fungi</taxon>
        <taxon>Dikarya</taxon>
        <taxon>Basidiomycota</taxon>
        <taxon>Agaricomycotina</taxon>
        <taxon>Agaricomycetes</taxon>
        <taxon>Polyporales</taxon>
        <taxon>Laetiporus</taxon>
    </lineage>
</organism>
<dbReference type="InParanoid" id="A0A165EZ42"/>
<sequence length="342" mass="37679">MTNSSNPWAPYEDAATILAEETWLQGALLSNIVYGVELTLFAICFALLVKQVNRLDYERPVAFLTFITVIFILGTFFMGANDKFTQLAFVENRNYPGGPSKYENDMFWIPVDELGNVSFVIGNWLMDGLLVWRCMVIHSSLHRPVLYSIMFLPCLMLLASVALGTVFLVQTSRSSPFGAVNFTLAYFCMTLALNVVVTIFIVIRILAFRQRIKKVLGADHVSEYVNVAAILVESASLFSAFMILFIVPTALNSPVAQAFIGAVGQIQTVSSFLIVFRVATGKGWTEDTSTKVMTNASSGGIRLQKISSLRFASEGSTMEVRNASKVAVNVTQELVHDGDMSV</sequence>